<gene>
    <name evidence="2" type="ordered locus">NFA_29370</name>
</gene>
<sequence length="281" mass="29996">MLDPVSPDAWCLHSAAVTVTPVYSIAKIFTAAAALRCLDPEREIGAVAPVPARLAGLRVGDLLTHRSGLGDYGAWPEYRRAVAERGDAWPEEVILERVELARPGVFRYSNPGYLLVRRALEEQHGDRFFPVLRRLVLDPLELPAHPFASRADWAHCTVEIPAGVRAYDPRWVYPGTFCADVTDTAAALARLLSGTLGAELPTAMCRTHPVDAPGHPLSDPGYGAGLMTSGNPPAIVGHGGGGPGFTLFAAARVDGSAAHGTVEARECDDAPLIRRCLAALR</sequence>
<dbReference type="InterPro" id="IPR001466">
    <property type="entry name" value="Beta-lactam-related"/>
</dbReference>
<dbReference type="Proteomes" id="UP000006820">
    <property type="component" value="Chromosome"/>
</dbReference>
<organism evidence="2 3">
    <name type="scientific">Nocardia farcinica (strain IFM 10152)</name>
    <dbReference type="NCBI Taxonomy" id="247156"/>
    <lineage>
        <taxon>Bacteria</taxon>
        <taxon>Bacillati</taxon>
        <taxon>Actinomycetota</taxon>
        <taxon>Actinomycetes</taxon>
        <taxon>Mycobacteriales</taxon>
        <taxon>Nocardiaceae</taxon>
        <taxon>Nocardia</taxon>
    </lineage>
</organism>
<dbReference type="STRING" id="247156.NFA_29370"/>
<dbReference type="SUPFAM" id="SSF56601">
    <property type="entry name" value="beta-lactamase/transpeptidase-like"/>
    <property type="match status" value="1"/>
</dbReference>
<dbReference type="HOGENOM" id="CLU_989838_0_0_11"/>
<evidence type="ECO:0000313" key="2">
    <source>
        <dbReference type="EMBL" id="BAD57784.1"/>
    </source>
</evidence>
<keyword evidence="3" id="KW-1185">Reference proteome</keyword>
<feature type="domain" description="Beta-lactamase-related" evidence="1">
    <location>
        <begin position="18"/>
        <end position="250"/>
    </location>
</feature>
<accession>Q5YVK7</accession>
<dbReference type="KEGG" id="nfa:NFA_29370"/>
<evidence type="ECO:0000313" key="3">
    <source>
        <dbReference type="Proteomes" id="UP000006820"/>
    </source>
</evidence>
<proteinExistence type="predicted"/>
<dbReference type="Pfam" id="PF00144">
    <property type="entry name" value="Beta-lactamase"/>
    <property type="match status" value="1"/>
</dbReference>
<reference evidence="2 3" key="1">
    <citation type="journal article" date="2004" name="Proc. Natl. Acad. Sci. U.S.A.">
        <title>The complete genomic sequence of Nocardia farcinica IFM 10152.</title>
        <authorList>
            <person name="Ishikawa J."/>
            <person name="Yamashita A."/>
            <person name="Mikami Y."/>
            <person name="Hoshino Y."/>
            <person name="Kurita H."/>
            <person name="Hotta K."/>
            <person name="Shiba T."/>
            <person name="Hattori M."/>
        </authorList>
    </citation>
    <scope>NUCLEOTIDE SEQUENCE [LARGE SCALE GENOMIC DNA]</scope>
    <source>
        <strain evidence="2 3">IFM 10152</strain>
    </source>
</reference>
<dbReference type="Gene3D" id="3.40.710.10">
    <property type="entry name" value="DD-peptidase/beta-lactamase superfamily"/>
    <property type="match status" value="1"/>
</dbReference>
<dbReference type="InterPro" id="IPR012338">
    <property type="entry name" value="Beta-lactam/transpept-like"/>
</dbReference>
<dbReference type="AlphaFoldDB" id="Q5YVK7"/>
<protein>
    <recommendedName>
        <fullName evidence="1">Beta-lactamase-related domain-containing protein</fullName>
    </recommendedName>
</protein>
<dbReference type="eggNOG" id="COG1680">
    <property type="taxonomic scope" value="Bacteria"/>
</dbReference>
<evidence type="ECO:0000259" key="1">
    <source>
        <dbReference type="Pfam" id="PF00144"/>
    </source>
</evidence>
<dbReference type="EMBL" id="AP006618">
    <property type="protein sequence ID" value="BAD57784.1"/>
    <property type="molecule type" value="Genomic_DNA"/>
</dbReference>
<name>Q5YVK7_NOCFA</name>